<evidence type="ECO:0000259" key="3">
    <source>
        <dbReference type="Pfam" id="PF11871"/>
    </source>
</evidence>
<gene>
    <name evidence="5" type="ORF">ACFOHL_07700</name>
</gene>
<dbReference type="Pfam" id="PF16537">
    <property type="entry name" value="T2SSB"/>
    <property type="match status" value="1"/>
</dbReference>
<dbReference type="InterPro" id="IPR032389">
    <property type="entry name" value="GspB_C"/>
</dbReference>
<keyword evidence="6" id="KW-1185">Reference proteome</keyword>
<keyword evidence="2" id="KW-0812">Transmembrane</keyword>
<accession>A0ABV7FMH4</accession>
<reference evidence="6" key="1">
    <citation type="journal article" date="2019" name="Int. J. Syst. Evol. Microbiol.">
        <title>The Global Catalogue of Microorganisms (GCM) 10K type strain sequencing project: providing services to taxonomists for standard genome sequencing and annotation.</title>
        <authorList>
            <consortium name="The Broad Institute Genomics Platform"/>
            <consortium name="The Broad Institute Genome Sequencing Center for Infectious Disease"/>
            <person name="Wu L."/>
            <person name="Ma J."/>
        </authorList>
    </citation>
    <scope>NUCLEOTIDE SEQUENCE [LARGE SCALE GENOMIC DNA]</scope>
    <source>
        <strain evidence="6">KCTC 52473</strain>
    </source>
</reference>
<organism evidence="5 6">
    <name type="scientific">Agaribacter flavus</name>
    <dbReference type="NCBI Taxonomy" id="1902781"/>
    <lineage>
        <taxon>Bacteria</taxon>
        <taxon>Pseudomonadati</taxon>
        <taxon>Pseudomonadota</taxon>
        <taxon>Gammaproteobacteria</taxon>
        <taxon>Alteromonadales</taxon>
        <taxon>Alteromonadaceae</taxon>
        <taxon>Agaribacter</taxon>
    </lineage>
</organism>
<feature type="compositionally biased region" description="Low complexity" evidence="1">
    <location>
        <begin position="66"/>
        <end position="79"/>
    </location>
</feature>
<feature type="compositionally biased region" description="Polar residues" evidence="1">
    <location>
        <begin position="233"/>
        <end position="253"/>
    </location>
</feature>
<dbReference type="InterPro" id="IPR021812">
    <property type="entry name" value="DUF3391"/>
</dbReference>
<evidence type="ECO:0000256" key="2">
    <source>
        <dbReference type="SAM" id="Phobius"/>
    </source>
</evidence>
<evidence type="ECO:0000256" key="1">
    <source>
        <dbReference type="SAM" id="MobiDB-lite"/>
    </source>
</evidence>
<feature type="domain" description="DUF3391" evidence="3">
    <location>
        <begin position="3"/>
        <end position="108"/>
    </location>
</feature>
<keyword evidence="2" id="KW-0472">Membrane</keyword>
<feature type="domain" description="Type II secretion system protein GspB C-terminal" evidence="4">
    <location>
        <begin position="374"/>
        <end position="433"/>
    </location>
</feature>
<protein>
    <submittedName>
        <fullName evidence="5">General secretion pathway protein GspB</fullName>
    </submittedName>
</protein>
<keyword evidence="2" id="KW-1133">Transmembrane helix</keyword>
<feature type="region of interest" description="Disordered" evidence="1">
    <location>
        <begin position="66"/>
        <end position="87"/>
    </location>
</feature>
<dbReference type="Proteomes" id="UP001595478">
    <property type="component" value="Unassembled WGS sequence"/>
</dbReference>
<evidence type="ECO:0000259" key="4">
    <source>
        <dbReference type="Pfam" id="PF16537"/>
    </source>
</evidence>
<dbReference type="RefSeq" id="WP_376919640.1">
    <property type="nucleotide sequence ID" value="NZ_JBHRSW010000012.1"/>
</dbReference>
<dbReference type="EMBL" id="JBHRSW010000012">
    <property type="protein sequence ID" value="MFC3121502.1"/>
    <property type="molecule type" value="Genomic_DNA"/>
</dbReference>
<evidence type="ECO:0000313" key="5">
    <source>
        <dbReference type="EMBL" id="MFC3121502.1"/>
    </source>
</evidence>
<feature type="region of interest" description="Disordered" evidence="1">
    <location>
        <begin position="214"/>
        <end position="253"/>
    </location>
</feature>
<proteinExistence type="predicted"/>
<dbReference type="Pfam" id="PF11871">
    <property type="entry name" value="DUF3391"/>
    <property type="match status" value="1"/>
</dbReference>
<sequence length="437" mass="47553">MHKQLSINDLKPGMMVTTVLEQNGPVKIRKVGLVKSPEMIKGLAEMGVITLEVDFSQSISIEEGSTASSEATAATTQAQNGKSSLTPTKRLMENDQQVERVDRQLSQQFHNSLFMSAIEEMPSHFTLYAKPIGFLVVCAVFGFGLGFSAMQTPKLVALWQSQDNTSSDLAESLAIEPSDDKRMLAGVESNSKQAIPNPIASNMDSGEVEESTIATTEKTEPHASPVTERAITASPNQYANTVNSNNGGGESDQQIAYVNGVPLQSGEIVLGYQGEAAETKPSNDGNEQPSQNQGGLSGIEAIESETGGRVINQSSLEQSSASPDLMRRLNAAIVEIDNSAPNIPIQNTVESQESYRPTDVIRVDDLPINTQNSLPSMSFSAHMYASSPDERWVRVNGLRRQESDFITDDLQIIEIRSDRVILDFRGDTFYMNALSDW</sequence>
<feature type="transmembrane region" description="Helical" evidence="2">
    <location>
        <begin position="132"/>
        <end position="150"/>
    </location>
</feature>
<comment type="caution">
    <text evidence="5">The sequence shown here is derived from an EMBL/GenBank/DDBJ whole genome shotgun (WGS) entry which is preliminary data.</text>
</comment>
<evidence type="ECO:0000313" key="6">
    <source>
        <dbReference type="Proteomes" id="UP001595478"/>
    </source>
</evidence>
<name>A0ABV7FMH4_9ALTE</name>